<evidence type="ECO:0000313" key="3">
    <source>
        <dbReference type="Proteomes" id="UP000620124"/>
    </source>
</evidence>
<sequence length="229" mass="24319">MILPALVLLALSDVQLVLACLYPTYPVANTVLRPGDRAYFKWTDTRRHPYLSELGPLSIELCNTDGTPIATLANEVPPVARAHSVQIPKDLALPATADSTSRDFVVLFKSSEPISTAWTADFCIIPHSNIITDSTLSYSKPDDANATVTNRLLTLVLPTTTIVSELGPAATIVPAATTISAGPLSDGGGAGTGLNRVHQPSSANPRKWSAGFRLLFIAWPAFIGISMAL</sequence>
<dbReference type="EMBL" id="JACAZI010000002">
    <property type="protein sequence ID" value="KAF7369228.1"/>
    <property type="molecule type" value="Genomic_DNA"/>
</dbReference>
<dbReference type="AlphaFoldDB" id="A0A8H6YY61"/>
<comment type="caution">
    <text evidence="2">The sequence shown here is derived from an EMBL/GenBank/DDBJ whole genome shotgun (WGS) entry which is preliminary data.</text>
</comment>
<protein>
    <submittedName>
        <fullName evidence="2">Uncharacterized protein</fullName>
    </submittedName>
</protein>
<reference evidence="2" key="1">
    <citation type="submission" date="2020-05" db="EMBL/GenBank/DDBJ databases">
        <title>Mycena genomes resolve the evolution of fungal bioluminescence.</title>
        <authorList>
            <person name="Tsai I.J."/>
        </authorList>
    </citation>
    <scope>NUCLEOTIDE SEQUENCE</scope>
    <source>
        <strain evidence="2">CCC161011</strain>
    </source>
</reference>
<feature type="signal peptide" evidence="1">
    <location>
        <begin position="1"/>
        <end position="19"/>
    </location>
</feature>
<dbReference type="OrthoDB" id="3250770at2759"/>
<keyword evidence="3" id="KW-1185">Reference proteome</keyword>
<name>A0A8H6YY61_9AGAR</name>
<evidence type="ECO:0000313" key="2">
    <source>
        <dbReference type="EMBL" id="KAF7369228.1"/>
    </source>
</evidence>
<gene>
    <name evidence="2" type="ORF">MVEN_00250500</name>
</gene>
<organism evidence="2 3">
    <name type="scientific">Mycena venus</name>
    <dbReference type="NCBI Taxonomy" id="2733690"/>
    <lineage>
        <taxon>Eukaryota</taxon>
        <taxon>Fungi</taxon>
        <taxon>Dikarya</taxon>
        <taxon>Basidiomycota</taxon>
        <taxon>Agaricomycotina</taxon>
        <taxon>Agaricomycetes</taxon>
        <taxon>Agaricomycetidae</taxon>
        <taxon>Agaricales</taxon>
        <taxon>Marasmiineae</taxon>
        <taxon>Mycenaceae</taxon>
        <taxon>Mycena</taxon>
    </lineage>
</organism>
<keyword evidence="1" id="KW-0732">Signal</keyword>
<feature type="chain" id="PRO_5034378617" evidence="1">
    <location>
        <begin position="20"/>
        <end position="229"/>
    </location>
</feature>
<dbReference type="Proteomes" id="UP000620124">
    <property type="component" value="Unassembled WGS sequence"/>
</dbReference>
<evidence type="ECO:0000256" key="1">
    <source>
        <dbReference type="SAM" id="SignalP"/>
    </source>
</evidence>
<proteinExistence type="predicted"/>
<accession>A0A8H6YY61</accession>